<organism evidence="3 4">
    <name type="scientific">Amycolatopsis acididurans</name>
    <dbReference type="NCBI Taxonomy" id="2724524"/>
    <lineage>
        <taxon>Bacteria</taxon>
        <taxon>Bacillati</taxon>
        <taxon>Actinomycetota</taxon>
        <taxon>Actinomycetes</taxon>
        <taxon>Pseudonocardiales</taxon>
        <taxon>Pseudonocardiaceae</taxon>
        <taxon>Amycolatopsis</taxon>
    </lineage>
</organism>
<dbReference type="Pfam" id="PF13577">
    <property type="entry name" value="SnoaL_4"/>
    <property type="match status" value="1"/>
</dbReference>
<gene>
    <name evidence="3" type="ORF">HFP15_30560</name>
</gene>
<dbReference type="Proteomes" id="UP000715441">
    <property type="component" value="Unassembled WGS sequence"/>
</dbReference>
<dbReference type="CDD" id="cd00531">
    <property type="entry name" value="NTF2_like"/>
    <property type="match status" value="1"/>
</dbReference>
<sequence length="192" mass="21104">MSALHGAVPPSATECADRLAITDVIHRYSRGLDRMDRALTLSCWHPGGTDDHAPLYKGTAAGFVDWLWPVHAAMLCTRHVVTNTIIDLAGNEAGVETYWTLTLRIPSGDGAIDSLSGGRYLDRFERRAGAWAIQHRVAVRDWARTDPVPAVPGKPLIRPNNPEAPGARSTRDRFDESYGVLRNYFDQAIGSI</sequence>
<evidence type="ECO:0000313" key="4">
    <source>
        <dbReference type="Proteomes" id="UP000715441"/>
    </source>
</evidence>
<feature type="region of interest" description="Disordered" evidence="1">
    <location>
        <begin position="150"/>
        <end position="172"/>
    </location>
</feature>
<keyword evidence="4" id="KW-1185">Reference proteome</keyword>
<dbReference type="RefSeq" id="WP_168520251.1">
    <property type="nucleotide sequence ID" value="NZ_JAAXLS010000033.1"/>
</dbReference>
<proteinExistence type="predicted"/>
<dbReference type="Gene3D" id="3.10.450.50">
    <property type="match status" value="1"/>
</dbReference>
<evidence type="ECO:0000313" key="3">
    <source>
        <dbReference type="EMBL" id="NKQ57222.1"/>
    </source>
</evidence>
<accession>A0ABX1JBP8</accession>
<protein>
    <submittedName>
        <fullName evidence="3">Nuclear transport factor 2 family protein</fullName>
    </submittedName>
</protein>
<dbReference type="InterPro" id="IPR037401">
    <property type="entry name" value="SnoaL-like"/>
</dbReference>
<comment type="caution">
    <text evidence="3">The sequence shown here is derived from an EMBL/GenBank/DDBJ whole genome shotgun (WGS) entry which is preliminary data.</text>
</comment>
<reference evidence="3 4" key="1">
    <citation type="submission" date="2020-04" db="EMBL/GenBank/DDBJ databases">
        <title>Novel species.</title>
        <authorList>
            <person name="Teo W.F.A."/>
            <person name="Lipun K."/>
            <person name="Srisuk N."/>
            <person name="Duangmal K."/>
        </authorList>
    </citation>
    <scope>NUCLEOTIDE SEQUENCE [LARGE SCALE GENOMIC DNA]</scope>
    <source>
        <strain evidence="3 4">K13G38</strain>
    </source>
</reference>
<evidence type="ECO:0000259" key="2">
    <source>
        <dbReference type="Pfam" id="PF13577"/>
    </source>
</evidence>
<name>A0ABX1JBP8_9PSEU</name>
<feature type="domain" description="SnoaL-like" evidence="2">
    <location>
        <begin position="14"/>
        <end position="136"/>
    </location>
</feature>
<evidence type="ECO:0000256" key="1">
    <source>
        <dbReference type="SAM" id="MobiDB-lite"/>
    </source>
</evidence>
<dbReference type="SUPFAM" id="SSF54427">
    <property type="entry name" value="NTF2-like"/>
    <property type="match status" value="1"/>
</dbReference>
<dbReference type="EMBL" id="JAAXLS010000033">
    <property type="protein sequence ID" value="NKQ57222.1"/>
    <property type="molecule type" value="Genomic_DNA"/>
</dbReference>
<dbReference type="InterPro" id="IPR032710">
    <property type="entry name" value="NTF2-like_dom_sf"/>
</dbReference>